<keyword evidence="1" id="KW-1133">Transmembrane helix</keyword>
<dbReference type="AlphaFoldDB" id="A0A1M7MGQ8"/>
<evidence type="ECO:0000313" key="2">
    <source>
        <dbReference type="EMBL" id="SHM90073.1"/>
    </source>
</evidence>
<dbReference type="RefSeq" id="WP_143172551.1">
    <property type="nucleotide sequence ID" value="NZ_FRBI01000016.1"/>
</dbReference>
<dbReference type="Proteomes" id="UP000184111">
    <property type="component" value="Unassembled WGS sequence"/>
</dbReference>
<keyword evidence="1" id="KW-0472">Membrane</keyword>
<sequence length="120" mass="12387">MGLAGAVAGWLVESAALTAPALVARRLLLPGCPWLSRGAIFRRVTAYGALAVVVATIAAAGLSAGFGYEPPQLSTQQVAGTWTYHPGTGVRSQEVGVSVAGCVIGDPDEEDLYILRHRGL</sequence>
<evidence type="ECO:0000313" key="3">
    <source>
        <dbReference type="Proteomes" id="UP000184111"/>
    </source>
</evidence>
<reference evidence="2 3" key="1">
    <citation type="submission" date="2016-11" db="EMBL/GenBank/DDBJ databases">
        <authorList>
            <person name="Jaros S."/>
            <person name="Januszkiewicz K."/>
            <person name="Wedrychowicz H."/>
        </authorList>
    </citation>
    <scope>NUCLEOTIDE SEQUENCE [LARGE SCALE GENOMIC DNA]</scope>
    <source>
        <strain evidence="2 3">CGMCC 4.2025</strain>
    </source>
</reference>
<organism evidence="2 3">
    <name type="scientific">Actinacidiphila paucisporea</name>
    <dbReference type="NCBI Taxonomy" id="310782"/>
    <lineage>
        <taxon>Bacteria</taxon>
        <taxon>Bacillati</taxon>
        <taxon>Actinomycetota</taxon>
        <taxon>Actinomycetes</taxon>
        <taxon>Kitasatosporales</taxon>
        <taxon>Streptomycetaceae</taxon>
        <taxon>Actinacidiphila</taxon>
    </lineage>
</organism>
<name>A0A1M7MGQ8_9ACTN</name>
<gene>
    <name evidence="2" type="ORF">SAMN05216499_11636</name>
</gene>
<evidence type="ECO:0000256" key="1">
    <source>
        <dbReference type="SAM" id="Phobius"/>
    </source>
</evidence>
<dbReference type="EMBL" id="FRBI01000016">
    <property type="protein sequence ID" value="SHM90073.1"/>
    <property type="molecule type" value="Genomic_DNA"/>
</dbReference>
<protein>
    <submittedName>
        <fullName evidence="2">Uncharacterized protein</fullName>
    </submittedName>
</protein>
<dbReference type="OrthoDB" id="3393054at2"/>
<proteinExistence type="predicted"/>
<feature type="transmembrane region" description="Helical" evidence="1">
    <location>
        <begin position="44"/>
        <end position="68"/>
    </location>
</feature>
<keyword evidence="1" id="KW-0812">Transmembrane</keyword>
<keyword evidence="3" id="KW-1185">Reference proteome</keyword>
<accession>A0A1M7MGQ8</accession>